<reference evidence="3" key="2">
    <citation type="submission" date="2022-01" db="EMBL/GenBank/DDBJ databases">
        <authorList>
            <person name="Yamashiro T."/>
            <person name="Shiraishi A."/>
            <person name="Satake H."/>
            <person name="Nakayama K."/>
        </authorList>
    </citation>
    <scope>NUCLEOTIDE SEQUENCE</scope>
</reference>
<keyword evidence="1" id="KW-0175">Coiled coil</keyword>
<evidence type="ECO:0000313" key="3">
    <source>
        <dbReference type="EMBL" id="GJS60400.1"/>
    </source>
</evidence>
<organism evidence="3 4">
    <name type="scientific">Tanacetum coccineum</name>
    <dbReference type="NCBI Taxonomy" id="301880"/>
    <lineage>
        <taxon>Eukaryota</taxon>
        <taxon>Viridiplantae</taxon>
        <taxon>Streptophyta</taxon>
        <taxon>Embryophyta</taxon>
        <taxon>Tracheophyta</taxon>
        <taxon>Spermatophyta</taxon>
        <taxon>Magnoliopsida</taxon>
        <taxon>eudicotyledons</taxon>
        <taxon>Gunneridae</taxon>
        <taxon>Pentapetalae</taxon>
        <taxon>asterids</taxon>
        <taxon>campanulids</taxon>
        <taxon>Asterales</taxon>
        <taxon>Asteraceae</taxon>
        <taxon>Asteroideae</taxon>
        <taxon>Anthemideae</taxon>
        <taxon>Anthemidinae</taxon>
        <taxon>Tanacetum</taxon>
    </lineage>
</organism>
<sequence>MYNNVTTKLAKSIVSAARGKQKNGFDASGNFIEFSTFEVSGRRTKSGNIKKDFGDGQEVSTAAQVSTAKTLMEIRKSAAKDKGKAKMDETESPRKMKQREWAQISRDEEVAQKLQEEFDAAERQRMAQVHQAAQGFTDAEWDDVLARVAADEDFVQQFTSRIRFDREDLVKLWDLVKERFGTTEPTNDKEKRLWVKLKRLFEPNKDDTLWKLKGYCMSFNQDSKVFGSILNTEGLIQKLDDLKVNHKFRGGLLGIRGFYNLMLLVQVCVAADDKRKRGLSSISNV</sequence>
<protein>
    <submittedName>
        <fullName evidence="3">Uncharacterized protein</fullName>
    </submittedName>
</protein>
<accession>A0ABQ4X6A1</accession>
<name>A0ABQ4X6A1_9ASTR</name>
<proteinExistence type="predicted"/>
<gene>
    <name evidence="3" type="ORF">Tco_0655184</name>
</gene>
<comment type="caution">
    <text evidence="3">The sequence shown here is derived from an EMBL/GenBank/DDBJ whole genome shotgun (WGS) entry which is preliminary data.</text>
</comment>
<feature type="coiled-coil region" evidence="1">
    <location>
        <begin position="104"/>
        <end position="131"/>
    </location>
</feature>
<feature type="region of interest" description="Disordered" evidence="2">
    <location>
        <begin position="78"/>
        <end position="102"/>
    </location>
</feature>
<dbReference type="EMBL" id="BQNB010009218">
    <property type="protein sequence ID" value="GJS60400.1"/>
    <property type="molecule type" value="Genomic_DNA"/>
</dbReference>
<evidence type="ECO:0000256" key="1">
    <source>
        <dbReference type="SAM" id="Coils"/>
    </source>
</evidence>
<evidence type="ECO:0000256" key="2">
    <source>
        <dbReference type="SAM" id="MobiDB-lite"/>
    </source>
</evidence>
<keyword evidence="4" id="KW-1185">Reference proteome</keyword>
<reference evidence="3" key="1">
    <citation type="journal article" date="2022" name="Int. J. Mol. Sci.">
        <title>Draft Genome of Tanacetum Coccineum: Genomic Comparison of Closely Related Tanacetum-Family Plants.</title>
        <authorList>
            <person name="Yamashiro T."/>
            <person name="Shiraishi A."/>
            <person name="Nakayama K."/>
            <person name="Satake H."/>
        </authorList>
    </citation>
    <scope>NUCLEOTIDE SEQUENCE</scope>
</reference>
<evidence type="ECO:0000313" key="4">
    <source>
        <dbReference type="Proteomes" id="UP001151760"/>
    </source>
</evidence>
<dbReference type="Proteomes" id="UP001151760">
    <property type="component" value="Unassembled WGS sequence"/>
</dbReference>